<feature type="compositionally biased region" description="Basic and acidic residues" evidence="2">
    <location>
        <begin position="517"/>
        <end position="529"/>
    </location>
</feature>
<dbReference type="Pfam" id="PF04082">
    <property type="entry name" value="Fungal_trans"/>
    <property type="match status" value="1"/>
</dbReference>
<dbReference type="GO" id="GO:0003700">
    <property type="term" value="F:DNA-binding transcription factor activity"/>
    <property type="evidence" value="ECO:0007669"/>
    <property type="project" value="InterPro"/>
</dbReference>
<dbReference type="CDD" id="cd12148">
    <property type="entry name" value="fungal_TF_MHR"/>
    <property type="match status" value="1"/>
</dbReference>
<accession>A0AAD7CTY0</accession>
<gene>
    <name evidence="4" type="ORF">B0H17DRAFT_891366</name>
</gene>
<feature type="non-terminal residue" evidence="4">
    <location>
        <position position="539"/>
    </location>
</feature>
<evidence type="ECO:0000313" key="5">
    <source>
        <dbReference type="Proteomes" id="UP001221757"/>
    </source>
</evidence>
<reference evidence="4" key="1">
    <citation type="submission" date="2023-03" db="EMBL/GenBank/DDBJ databases">
        <title>Massive genome expansion in bonnet fungi (Mycena s.s.) driven by repeated elements and novel gene families across ecological guilds.</title>
        <authorList>
            <consortium name="Lawrence Berkeley National Laboratory"/>
            <person name="Harder C.B."/>
            <person name="Miyauchi S."/>
            <person name="Viragh M."/>
            <person name="Kuo A."/>
            <person name="Thoen E."/>
            <person name="Andreopoulos B."/>
            <person name="Lu D."/>
            <person name="Skrede I."/>
            <person name="Drula E."/>
            <person name="Henrissat B."/>
            <person name="Morin E."/>
            <person name="Kohler A."/>
            <person name="Barry K."/>
            <person name="LaButti K."/>
            <person name="Morin E."/>
            <person name="Salamov A."/>
            <person name="Lipzen A."/>
            <person name="Mereny Z."/>
            <person name="Hegedus B."/>
            <person name="Baldrian P."/>
            <person name="Stursova M."/>
            <person name="Weitz H."/>
            <person name="Taylor A."/>
            <person name="Grigoriev I.V."/>
            <person name="Nagy L.G."/>
            <person name="Martin F."/>
            <person name="Kauserud H."/>
        </authorList>
    </citation>
    <scope>NUCLEOTIDE SEQUENCE</scope>
    <source>
        <strain evidence="4">CBHHK067</strain>
    </source>
</reference>
<evidence type="ECO:0000313" key="4">
    <source>
        <dbReference type="EMBL" id="KAJ7662890.1"/>
    </source>
</evidence>
<dbReference type="GO" id="GO:0008270">
    <property type="term" value="F:zinc ion binding"/>
    <property type="evidence" value="ECO:0007669"/>
    <property type="project" value="InterPro"/>
</dbReference>
<dbReference type="PANTHER" id="PTHR46910">
    <property type="entry name" value="TRANSCRIPTION FACTOR PDR1"/>
    <property type="match status" value="1"/>
</dbReference>
<dbReference type="EMBL" id="JARKIE010000238">
    <property type="protein sequence ID" value="KAJ7662890.1"/>
    <property type="molecule type" value="Genomic_DNA"/>
</dbReference>
<keyword evidence="1" id="KW-0539">Nucleus</keyword>
<dbReference type="SMART" id="SM00906">
    <property type="entry name" value="Fungal_trans"/>
    <property type="match status" value="1"/>
</dbReference>
<feature type="region of interest" description="Disordered" evidence="2">
    <location>
        <begin position="497"/>
        <end position="539"/>
    </location>
</feature>
<keyword evidence="5" id="KW-1185">Reference proteome</keyword>
<dbReference type="GO" id="GO:0003677">
    <property type="term" value="F:DNA binding"/>
    <property type="evidence" value="ECO:0007669"/>
    <property type="project" value="InterPro"/>
</dbReference>
<evidence type="ECO:0000256" key="2">
    <source>
        <dbReference type="SAM" id="MobiDB-lite"/>
    </source>
</evidence>
<feature type="non-terminal residue" evidence="4">
    <location>
        <position position="1"/>
    </location>
</feature>
<dbReference type="AlphaFoldDB" id="A0AAD7CTY0"/>
<sequence>PPDEEDLAHVALARTLGNLSISQGRESLHGQSSSATLIRAAAELREQYEEKELPWSSRRMKYWTFNPAEHQITHVGPYVFPEVDLLRALVDLYFITTNLYFPLLHRPTFERSLAEGLHFRDSSFGAVVLLVCAIGSRFSDDPRVCGPGDDPLRCGWKYFDQLSHAVNHVFAHTVYHLQYYCLAVTFLQYSTPTACWMLTGIGVRLAQDVGAHRSKNLRTPTVESELWKRAFWVIVCYDRLCSAAFGRPCGTQYEDFDVELPIECDDEFWENVDPAQVFKQPVGKPSQIAYFNCFIRLNNILAFGLKIMYSLNKARLMFAVRDESWEHIVTELDSALNGWVDSIPSHVRWDPNRKDDIFFDQSAYLYASYYHVQMTIHCPLIPMVRKSEATSLRSLAIGTNAARSCSHVSDISRERKKGIPVPVLVNATFKSASILLLNVWSGKRTGLAPHMNSAIWEVHKCMACIRLCEQRPPRRWQSTGIFGDLLYELAAIGQMPLPDRSPAPAPTAETGTKKRPRKDDAGAPTRHVDTYPTAAAPEI</sequence>
<evidence type="ECO:0000256" key="1">
    <source>
        <dbReference type="ARBA" id="ARBA00023242"/>
    </source>
</evidence>
<protein>
    <submittedName>
        <fullName evidence="4">Fungal-specific transcription factor domain-containing protein</fullName>
    </submittedName>
</protein>
<dbReference type="PANTHER" id="PTHR46910:SF38">
    <property type="entry name" value="ZN(2)-C6 FUNGAL-TYPE DOMAIN-CONTAINING PROTEIN"/>
    <property type="match status" value="1"/>
</dbReference>
<name>A0AAD7CTY0_MYCRO</name>
<dbReference type="InterPro" id="IPR007219">
    <property type="entry name" value="XnlR_reg_dom"/>
</dbReference>
<dbReference type="InterPro" id="IPR050987">
    <property type="entry name" value="AtrR-like"/>
</dbReference>
<evidence type="ECO:0000259" key="3">
    <source>
        <dbReference type="SMART" id="SM00906"/>
    </source>
</evidence>
<feature type="domain" description="Xylanolytic transcriptional activator regulatory" evidence="3">
    <location>
        <begin position="195"/>
        <end position="267"/>
    </location>
</feature>
<proteinExistence type="predicted"/>
<comment type="caution">
    <text evidence="4">The sequence shown here is derived from an EMBL/GenBank/DDBJ whole genome shotgun (WGS) entry which is preliminary data.</text>
</comment>
<dbReference type="GO" id="GO:0006351">
    <property type="term" value="P:DNA-templated transcription"/>
    <property type="evidence" value="ECO:0007669"/>
    <property type="project" value="InterPro"/>
</dbReference>
<dbReference type="Proteomes" id="UP001221757">
    <property type="component" value="Unassembled WGS sequence"/>
</dbReference>
<organism evidence="4 5">
    <name type="scientific">Mycena rosella</name>
    <name type="common">Pink bonnet</name>
    <name type="synonym">Agaricus rosellus</name>
    <dbReference type="NCBI Taxonomy" id="1033263"/>
    <lineage>
        <taxon>Eukaryota</taxon>
        <taxon>Fungi</taxon>
        <taxon>Dikarya</taxon>
        <taxon>Basidiomycota</taxon>
        <taxon>Agaricomycotina</taxon>
        <taxon>Agaricomycetes</taxon>
        <taxon>Agaricomycetidae</taxon>
        <taxon>Agaricales</taxon>
        <taxon>Marasmiineae</taxon>
        <taxon>Mycenaceae</taxon>
        <taxon>Mycena</taxon>
    </lineage>
</organism>